<dbReference type="InterPro" id="IPR018289">
    <property type="entry name" value="MULE_transposase_dom"/>
</dbReference>
<protein>
    <recommendedName>
        <fullName evidence="1">MULE transposase domain-containing protein</fullName>
    </recommendedName>
</protein>
<evidence type="ECO:0000313" key="3">
    <source>
        <dbReference type="Proteomes" id="UP000236291"/>
    </source>
</evidence>
<dbReference type="ExpressionAtlas" id="A0A2K3K2Z4">
    <property type="expression patterns" value="baseline"/>
</dbReference>
<accession>A0A2K3K2Z4</accession>
<comment type="caution">
    <text evidence="2">The sequence shown here is derived from an EMBL/GenBank/DDBJ whole genome shotgun (WGS) entry which is preliminary data.</text>
</comment>
<reference evidence="2 3" key="2">
    <citation type="journal article" date="2017" name="Front. Plant Sci.">
        <title>Gene Classification and Mining of Molecular Markers Useful in Red Clover (Trifolium pratense) Breeding.</title>
        <authorList>
            <person name="Istvanek J."/>
            <person name="Dluhosova J."/>
            <person name="Dluhos P."/>
            <person name="Patkova L."/>
            <person name="Nedelnik J."/>
            <person name="Repkova J."/>
        </authorList>
    </citation>
    <scope>NUCLEOTIDE SEQUENCE [LARGE SCALE GENOMIC DNA]</scope>
    <source>
        <strain evidence="3">cv. Tatra</strain>
        <tissue evidence="2">Young leaves</tissue>
    </source>
</reference>
<dbReference type="PANTHER" id="PTHR31973:SF187">
    <property type="entry name" value="MUTATOR TRANSPOSASE MUDRA PROTEIN"/>
    <property type="match status" value="1"/>
</dbReference>
<organism evidence="2 3">
    <name type="scientific">Trifolium pratense</name>
    <name type="common">Red clover</name>
    <dbReference type="NCBI Taxonomy" id="57577"/>
    <lineage>
        <taxon>Eukaryota</taxon>
        <taxon>Viridiplantae</taxon>
        <taxon>Streptophyta</taxon>
        <taxon>Embryophyta</taxon>
        <taxon>Tracheophyta</taxon>
        <taxon>Spermatophyta</taxon>
        <taxon>Magnoliopsida</taxon>
        <taxon>eudicotyledons</taxon>
        <taxon>Gunneridae</taxon>
        <taxon>Pentapetalae</taxon>
        <taxon>rosids</taxon>
        <taxon>fabids</taxon>
        <taxon>Fabales</taxon>
        <taxon>Fabaceae</taxon>
        <taxon>Papilionoideae</taxon>
        <taxon>50 kb inversion clade</taxon>
        <taxon>NPAAA clade</taxon>
        <taxon>Hologalegina</taxon>
        <taxon>IRL clade</taxon>
        <taxon>Trifolieae</taxon>
        <taxon>Trifolium</taxon>
    </lineage>
</organism>
<dbReference type="Proteomes" id="UP000236291">
    <property type="component" value="Unassembled WGS sequence"/>
</dbReference>
<dbReference type="Pfam" id="PF10551">
    <property type="entry name" value="MULE"/>
    <property type="match status" value="1"/>
</dbReference>
<dbReference type="PANTHER" id="PTHR31973">
    <property type="entry name" value="POLYPROTEIN, PUTATIVE-RELATED"/>
    <property type="match status" value="1"/>
</dbReference>
<gene>
    <name evidence="2" type="ORF">L195_g052036</name>
</gene>
<feature type="non-terminal residue" evidence="2">
    <location>
        <position position="277"/>
    </location>
</feature>
<feature type="domain" description="MULE transposase" evidence="1">
    <location>
        <begin position="80"/>
        <end position="150"/>
    </location>
</feature>
<reference evidence="2 3" key="1">
    <citation type="journal article" date="2014" name="Am. J. Bot.">
        <title>Genome assembly and annotation for red clover (Trifolium pratense; Fabaceae).</title>
        <authorList>
            <person name="Istvanek J."/>
            <person name="Jaros M."/>
            <person name="Krenek A."/>
            <person name="Repkova J."/>
        </authorList>
    </citation>
    <scope>NUCLEOTIDE SEQUENCE [LARGE SCALE GENOMIC DNA]</scope>
    <source>
        <strain evidence="3">cv. Tatra</strain>
        <tissue evidence="2">Young leaves</tissue>
    </source>
</reference>
<dbReference type="STRING" id="57577.A0A2K3K2Z4"/>
<proteinExistence type="predicted"/>
<evidence type="ECO:0000313" key="2">
    <source>
        <dbReference type="EMBL" id="PNX60644.1"/>
    </source>
</evidence>
<dbReference type="EMBL" id="ASHM01083201">
    <property type="protein sequence ID" value="PNX60644.1"/>
    <property type="molecule type" value="Genomic_DNA"/>
</dbReference>
<sequence>MLSKFQVYRAKVKALEMIQGAISEQYKHLRNYAEELCTSNPGSTVIIKTTLGVDGPVFERMYVCFYACKRAFVTSCRPLIGLDGCFLKGTYGGQLLTAVGKDGNNQMMPIAFAVVEAETKDSWSWFIELLLEDLNCLQYKKWSFISDQQKLALQIMLNIGCVKHLYGNWMKKYPGDELKEALWAAAKSTTMPEFTRAMNNLKKLNEAAWKDMNDLPPSMWTRAAFSTHTCCDLQVNNMCEAFNSAILEYRDKPIISLVEGLKFYMTNRIVKLRDYML</sequence>
<dbReference type="AlphaFoldDB" id="A0A2K3K2Z4"/>
<name>A0A2K3K2Z4_TRIPR</name>
<evidence type="ECO:0000259" key="1">
    <source>
        <dbReference type="Pfam" id="PF10551"/>
    </source>
</evidence>